<keyword evidence="7 14" id="KW-0812">Transmembrane</keyword>
<dbReference type="Proteomes" id="UP000013520">
    <property type="component" value="Chromosome"/>
</dbReference>
<dbReference type="Pfam" id="PF02518">
    <property type="entry name" value="HATPase_c"/>
    <property type="match status" value="1"/>
</dbReference>
<dbReference type="KEGG" id="dgi:Desgi_0730"/>
<evidence type="ECO:0000256" key="1">
    <source>
        <dbReference type="ARBA" id="ARBA00000085"/>
    </source>
</evidence>
<keyword evidence="9 16" id="KW-0418">Kinase</keyword>
<feature type="transmembrane region" description="Helical" evidence="14">
    <location>
        <begin position="242"/>
        <end position="263"/>
    </location>
</feature>
<keyword evidence="4" id="KW-1003">Cell membrane</keyword>
<reference evidence="16 17" key="1">
    <citation type="submission" date="2012-01" db="EMBL/GenBank/DDBJ databases">
        <title>Complete sequence of Desulfotomaculum gibsoniae DSM 7213.</title>
        <authorList>
            <consortium name="US DOE Joint Genome Institute"/>
            <person name="Lucas S."/>
            <person name="Han J."/>
            <person name="Lapidus A."/>
            <person name="Cheng J.-F."/>
            <person name="Goodwin L."/>
            <person name="Pitluck S."/>
            <person name="Peters L."/>
            <person name="Ovchinnikova G."/>
            <person name="Teshima H."/>
            <person name="Detter J.C."/>
            <person name="Han C."/>
            <person name="Tapia R."/>
            <person name="Land M."/>
            <person name="Hauser L."/>
            <person name="Kyrpides N."/>
            <person name="Ivanova N."/>
            <person name="Pagani I."/>
            <person name="Parshina S."/>
            <person name="Plugge C."/>
            <person name="Muyzer G."/>
            <person name="Kuever J."/>
            <person name="Ivanova A."/>
            <person name="Nazina T."/>
            <person name="Klenk H.-P."/>
            <person name="Brambilla E."/>
            <person name="Spring S."/>
            <person name="Stams A.F."/>
            <person name="Woyke T."/>
        </authorList>
    </citation>
    <scope>NUCLEOTIDE SEQUENCE [LARGE SCALE GENOMIC DNA]</scope>
    <source>
        <strain evidence="16 17">DSM 7213</strain>
    </source>
</reference>
<dbReference type="SMART" id="SM00387">
    <property type="entry name" value="HATPase_c"/>
    <property type="match status" value="1"/>
</dbReference>
<evidence type="ECO:0000256" key="12">
    <source>
        <dbReference type="ARBA" id="ARBA00023012"/>
    </source>
</evidence>
<evidence type="ECO:0000256" key="11">
    <source>
        <dbReference type="ARBA" id="ARBA00022989"/>
    </source>
</evidence>
<dbReference type="STRING" id="767817.Desgi_0730"/>
<keyword evidence="13 14" id="KW-0472">Membrane</keyword>
<dbReference type="InterPro" id="IPR036097">
    <property type="entry name" value="HisK_dim/P_sf"/>
</dbReference>
<dbReference type="InterPro" id="IPR050398">
    <property type="entry name" value="HssS/ArlS-like"/>
</dbReference>
<dbReference type="CDD" id="cd00082">
    <property type="entry name" value="HisKA"/>
    <property type="match status" value="1"/>
</dbReference>
<dbReference type="FunFam" id="1.10.287.130:FF:000008">
    <property type="entry name" value="Two-component sensor histidine kinase"/>
    <property type="match status" value="1"/>
</dbReference>
<dbReference type="OrthoDB" id="9792991at2"/>
<evidence type="ECO:0000256" key="8">
    <source>
        <dbReference type="ARBA" id="ARBA00022741"/>
    </source>
</evidence>
<evidence type="ECO:0000256" key="10">
    <source>
        <dbReference type="ARBA" id="ARBA00022840"/>
    </source>
</evidence>
<keyword evidence="10" id="KW-0067">ATP-binding</keyword>
<feature type="transmembrane region" description="Helical" evidence="14">
    <location>
        <begin position="269"/>
        <end position="291"/>
    </location>
</feature>
<dbReference type="InterPro" id="IPR005467">
    <property type="entry name" value="His_kinase_dom"/>
</dbReference>
<dbReference type="PANTHER" id="PTHR45528">
    <property type="entry name" value="SENSOR HISTIDINE KINASE CPXA"/>
    <property type="match status" value="1"/>
</dbReference>
<evidence type="ECO:0000313" key="17">
    <source>
        <dbReference type="Proteomes" id="UP000013520"/>
    </source>
</evidence>
<keyword evidence="11 14" id="KW-1133">Transmembrane helix</keyword>
<dbReference type="SMART" id="SM00388">
    <property type="entry name" value="HisKA"/>
    <property type="match status" value="1"/>
</dbReference>
<dbReference type="InterPro" id="IPR003661">
    <property type="entry name" value="HisK_dim/P_dom"/>
</dbReference>
<evidence type="ECO:0000256" key="13">
    <source>
        <dbReference type="ARBA" id="ARBA00023136"/>
    </source>
</evidence>
<dbReference type="InterPro" id="IPR003594">
    <property type="entry name" value="HATPase_dom"/>
</dbReference>
<evidence type="ECO:0000256" key="6">
    <source>
        <dbReference type="ARBA" id="ARBA00022679"/>
    </source>
</evidence>
<keyword evidence="12" id="KW-0902">Two-component regulatory system</keyword>
<evidence type="ECO:0000256" key="3">
    <source>
        <dbReference type="ARBA" id="ARBA00012438"/>
    </source>
</evidence>
<comment type="subcellular location">
    <subcellularLocation>
        <location evidence="2">Cell membrane</location>
        <topology evidence="2">Multi-pass membrane protein</topology>
    </subcellularLocation>
</comment>
<dbReference type="InterPro" id="IPR036890">
    <property type="entry name" value="HATPase_C_sf"/>
</dbReference>
<evidence type="ECO:0000256" key="5">
    <source>
        <dbReference type="ARBA" id="ARBA00022553"/>
    </source>
</evidence>
<dbReference type="PROSITE" id="PS50109">
    <property type="entry name" value="HIS_KIN"/>
    <property type="match status" value="1"/>
</dbReference>
<dbReference type="RefSeq" id="WP_006520933.1">
    <property type="nucleotide sequence ID" value="NC_021184.1"/>
</dbReference>
<evidence type="ECO:0000256" key="7">
    <source>
        <dbReference type="ARBA" id="ARBA00022692"/>
    </source>
</evidence>
<dbReference type="GO" id="GO:0005886">
    <property type="term" value="C:plasma membrane"/>
    <property type="evidence" value="ECO:0007669"/>
    <property type="project" value="UniProtKB-SubCell"/>
</dbReference>
<feature type="transmembrane region" description="Helical" evidence="14">
    <location>
        <begin position="348"/>
        <end position="367"/>
    </location>
</feature>
<evidence type="ECO:0000256" key="2">
    <source>
        <dbReference type="ARBA" id="ARBA00004651"/>
    </source>
</evidence>
<dbReference type="SUPFAM" id="SSF47384">
    <property type="entry name" value="Homodimeric domain of signal transducing histidine kinase"/>
    <property type="match status" value="1"/>
</dbReference>
<feature type="transmembrane region" description="Helical" evidence="14">
    <location>
        <begin position="199"/>
        <end position="221"/>
    </location>
</feature>
<dbReference type="HOGENOM" id="CLU_000445_73_0_9"/>
<dbReference type="eggNOG" id="COG2205">
    <property type="taxonomic scope" value="Bacteria"/>
</dbReference>
<sequence>MDIKLKSIKYSFWAKVAAFIIVWLCVMSAVGSALFLLYNHNTVNSKSYYDTHQFKNEFSTLVSDAVEYNVKLKSEANIKSSGDEKEIINKNLQRYYFIKKKLTESVNFAYYLKNTSTGEAVTNIKSGDALALIQKQPSDVYYNQGTFESNFLISTDIMQMLEGTQYEVYAAVIEPLKPGDVFYDDFMSYSEIKALSNNVTILLIASIILTILAFIYLVMVTGRREPGGEINLSFIDRLYTDVYTMVVFFAALISIAIVAQISYLFPVELIVMALIFGIDVLIGLSYVLSMIRQIKCGQLFRNTLIYKILDLCFNGKTFKSWALLLLLGYGLVNGILFAITAASGDGGFFIFLFLIIPFNVAAIYFAAKALLSLSQIMEAVKEISAGNLDYALDNSKISVAFADFTKDIQSIQGGLKTAVAEAVKGERMKTDLIANVSHDLKTPLTSVINYVDLLKQEDLDNEKANQYLCILEEKSARLKQLIEDLIEASKASSGNLAVSAEKVDLHELVMQACGEYEEKIKKAELDVHISADKTLISADGKHMWRIVENLLSNVVKYSLPHTRVYINVAESHPYGVLIVKNISANPLDIPPEQLTERFVRGDVSRTTEGSGLGLSIAQSLTNIQGGRFKIEIDGDLFKVTVEMPLWEKQ</sequence>
<keyword evidence="6" id="KW-0808">Transferase</keyword>
<evidence type="ECO:0000313" key="16">
    <source>
        <dbReference type="EMBL" id="AGL00285.1"/>
    </source>
</evidence>
<accession>R4KIC7</accession>
<dbReference type="Gene3D" id="3.30.565.10">
    <property type="entry name" value="Histidine kinase-like ATPase, C-terminal domain"/>
    <property type="match status" value="1"/>
</dbReference>
<gene>
    <name evidence="16" type="ORF">Desgi_0730</name>
</gene>
<feature type="domain" description="Histidine kinase" evidence="15">
    <location>
        <begin position="435"/>
        <end position="647"/>
    </location>
</feature>
<dbReference type="AlphaFoldDB" id="R4KIC7"/>
<dbReference type="EC" id="2.7.13.3" evidence="3"/>
<comment type="catalytic activity">
    <reaction evidence="1">
        <text>ATP + protein L-histidine = ADP + protein N-phospho-L-histidine.</text>
        <dbReference type="EC" id="2.7.13.3"/>
    </reaction>
</comment>
<dbReference type="EMBL" id="CP003273">
    <property type="protein sequence ID" value="AGL00285.1"/>
    <property type="molecule type" value="Genomic_DNA"/>
</dbReference>
<dbReference type="SUPFAM" id="SSF55874">
    <property type="entry name" value="ATPase domain of HSP90 chaperone/DNA topoisomerase II/histidine kinase"/>
    <property type="match status" value="1"/>
</dbReference>
<evidence type="ECO:0000256" key="4">
    <source>
        <dbReference type="ARBA" id="ARBA00022475"/>
    </source>
</evidence>
<dbReference type="GO" id="GO:0005524">
    <property type="term" value="F:ATP binding"/>
    <property type="evidence" value="ECO:0007669"/>
    <property type="project" value="UniProtKB-KW"/>
</dbReference>
<name>R4KIC7_9FIRM</name>
<dbReference type="Pfam" id="PF00512">
    <property type="entry name" value="HisKA"/>
    <property type="match status" value="1"/>
</dbReference>
<dbReference type="Gene3D" id="1.10.287.130">
    <property type="match status" value="1"/>
</dbReference>
<organism evidence="16 17">
    <name type="scientific">Desulfoscipio gibsoniae DSM 7213</name>
    <dbReference type="NCBI Taxonomy" id="767817"/>
    <lineage>
        <taxon>Bacteria</taxon>
        <taxon>Bacillati</taxon>
        <taxon>Bacillota</taxon>
        <taxon>Clostridia</taxon>
        <taxon>Eubacteriales</taxon>
        <taxon>Desulfallaceae</taxon>
        <taxon>Desulfoscipio</taxon>
    </lineage>
</organism>
<evidence type="ECO:0000256" key="14">
    <source>
        <dbReference type="SAM" id="Phobius"/>
    </source>
</evidence>
<proteinExistence type="predicted"/>
<keyword evidence="8" id="KW-0547">Nucleotide-binding</keyword>
<evidence type="ECO:0000256" key="9">
    <source>
        <dbReference type="ARBA" id="ARBA00022777"/>
    </source>
</evidence>
<keyword evidence="17" id="KW-1185">Reference proteome</keyword>
<dbReference type="GO" id="GO:0000155">
    <property type="term" value="F:phosphorelay sensor kinase activity"/>
    <property type="evidence" value="ECO:0007669"/>
    <property type="project" value="InterPro"/>
</dbReference>
<protein>
    <recommendedName>
        <fullName evidence="3">histidine kinase</fullName>
        <ecNumber evidence="3">2.7.13.3</ecNumber>
    </recommendedName>
</protein>
<feature type="transmembrane region" description="Helical" evidence="14">
    <location>
        <begin position="321"/>
        <end position="342"/>
    </location>
</feature>
<evidence type="ECO:0000259" key="15">
    <source>
        <dbReference type="PROSITE" id="PS50109"/>
    </source>
</evidence>
<dbReference type="PANTHER" id="PTHR45528:SF1">
    <property type="entry name" value="SENSOR HISTIDINE KINASE CPXA"/>
    <property type="match status" value="1"/>
</dbReference>
<feature type="transmembrane region" description="Helical" evidence="14">
    <location>
        <begin position="12"/>
        <end position="38"/>
    </location>
</feature>
<keyword evidence="5" id="KW-0597">Phosphoprotein</keyword>